<keyword evidence="3" id="KW-1185">Reference proteome</keyword>
<evidence type="ECO:0000313" key="2">
    <source>
        <dbReference type="EMBL" id="MBB5364986.1"/>
    </source>
</evidence>
<gene>
    <name evidence="2" type="ORF">HNQ08_004103</name>
</gene>
<keyword evidence="1" id="KW-0812">Transmembrane</keyword>
<dbReference type="AlphaFoldDB" id="A0A7W8JXD0"/>
<dbReference type="RefSeq" id="WP_184136075.1">
    <property type="nucleotide sequence ID" value="NZ_JACHFL010000014.1"/>
</dbReference>
<dbReference type="Proteomes" id="UP000552709">
    <property type="component" value="Unassembled WGS sequence"/>
</dbReference>
<dbReference type="EMBL" id="JACHFL010000014">
    <property type="protein sequence ID" value="MBB5364986.1"/>
    <property type="molecule type" value="Genomic_DNA"/>
</dbReference>
<comment type="caution">
    <text evidence="2">The sequence shown here is derived from an EMBL/GenBank/DDBJ whole genome shotgun (WGS) entry which is preliminary data.</text>
</comment>
<evidence type="ECO:0000256" key="1">
    <source>
        <dbReference type="SAM" id="Phobius"/>
    </source>
</evidence>
<protein>
    <submittedName>
        <fullName evidence="2">Uncharacterized protein</fullName>
    </submittedName>
</protein>
<accession>A0A7W8JXD0</accession>
<sequence length="105" mass="11415">MNWHFNPDYPYHASPLIPQATKARPKHFPCCPCASSRPMPYGGPFRPPVAPECDSPEQAVRLVAIVTTGGLSNPLISMLEDGMSLLLPLLAVVLLTALIFVGYQL</sequence>
<feature type="transmembrane region" description="Helical" evidence="1">
    <location>
        <begin position="85"/>
        <end position="103"/>
    </location>
</feature>
<keyword evidence="1" id="KW-1133">Transmembrane helix</keyword>
<name>A0A7W8JXD0_9DEIO</name>
<organism evidence="2 3">
    <name type="scientific">Deinococcus humi</name>
    <dbReference type="NCBI Taxonomy" id="662880"/>
    <lineage>
        <taxon>Bacteria</taxon>
        <taxon>Thermotogati</taxon>
        <taxon>Deinococcota</taxon>
        <taxon>Deinococci</taxon>
        <taxon>Deinococcales</taxon>
        <taxon>Deinococcaceae</taxon>
        <taxon>Deinococcus</taxon>
    </lineage>
</organism>
<evidence type="ECO:0000313" key="3">
    <source>
        <dbReference type="Proteomes" id="UP000552709"/>
    </source>
</evidence>
<keyword evidence="1" id="KW-0472">Membrane</keyword>
<reference evidence="2 3" key="1">
    <citation type="submission" date="2020-08" db="EMBL/GenBank/DDBJ databases">
        <title>Genomic Encyclopedia of Type Strains, Phase IV (KMG-IV): sequencing the most valuable type-strain genomes for metagenomic binning, comparative biology and taxonomic classification.</title>
        <authorList>
            <person name="Goeker M."/>
        </authorList>
    </citation>
    <scope>NUCLEOTIDE SEQUENCE [LARGE SCALE GENOMIC DNA]</scope>
    <source>
        <strain evidence="2 3">DSM 27939</strain>
    </source>
</reference>
<proteinExistence type="predicted"/>